<dbReference type="FunFam" id="3.30.70.100:FF:000001">
    <property type="entry name" value="ATPase copper transporting beta"/>
    <property type="match status" value="1"/>
</dbReference>
<sequence length="73" mass="7187">MTTQTPTTELTITGMSCGHCVKAVEGALKAVPGVQAVSVDLPGGRATVQGDADPQAMLAAVSEEGYAAQVAGA</sequence>
<evidence type="ECO:0000256" key="1">
    <source>
        <dbReference type="ARBA" id="ARBA00022723"/>
    </source>
</evidence>
<dbReference type="InterPro" id="IPR006121">
    <property type="entry name" value="HMA_dom"/>
</dbReference>
<evidence type="ECO:0000313" key="6">
    <source>
        <dbReference type="Proteomes" id="UP000619376"/>
    </source>
</evidence>
<dbReference type="EMBL" id="BNAJ01000008">
    <property type="protein sequence ID" value="GHF52865.1"/>
    <property type="molecule type" value="Genomic_DNA"/>
</dbReference>
<dbReference type="PANTHER" id="PTHR22814">
    <property type="entry name" value="COPPER TRANSPORT PROTEIN ATOX1-RELATED"/>
    <property type="match status" value="1"/>
</dbReference>
<dbReference type="InterPro" id="IPR017969">
    <property type="entry name" value="Heavy-metal-associated_CS"/>
</dbReference>
<dbReference type="AlphaFoldDB" id="A0A7W8KGL0"/>
<proteinExistence type="predicted"/>
<dbReference type="Proteomes" id="UP000619376">
    <property type="component" value="Unassembled WGS sequence"/>
</dbReference>
<evidence type="ECO:0000313" key="5">
    <source>
        <dbReference type="Proteomes" id="UP000539473"/>
    </source>
</evidence>
<dbReference type="Pfam" id="PF00403">
    <property type="entry name" value="HMA"/>
    <property type="match status" value="1"/>
</dbReference>
<organism evidence="4 5">
    <name type="scientific">Deinococcus metalli</name>
    <dbReference type="NCBI Taxonomy" id="1141878"/>
    <lineage>
        <taxon>Bacteria</taxon>
        <taxon>Thermotogati</taxon>
        <taxon>Deinococcota</taxon>
        <taxon>Deinococci</taxon>
        <taxon>Deinococcales</taxon>
        <taxon>Deinococcaceae</taxon>
        <taxon>Deinococcus</taxon>
    </lineage>
</organism>
<reference evidence="6" key="2">
    <citation type="journal article" date="2019" name="Int. J. Syst. Evol. Microbiol.">
        <title>The Global Catalogue of Microorganisms (GCM) 10K type strain sequencing project: providing services to taxonomists for standard genome sequencing and annotation.</title>
        <authorList>
            <consortium name="The Broad Institute Genomics Platform"/>
            <consortium name="The Broad Institute Genome Sequencing Center for Infectious Disease"/>
            <person name="Wu L."/>
            <person name="Ma J."/>
        </authorList>
    </citation>
    <scope>NUCLEOTIDE SEQUENCE [LARGE SCALE GENOMIC DNA]</scope>
    <source>
        <strain evidence="6">CGMCC 1.18437</strain>
    </source>
</reference>
<dbReference type="InterPro" id="IPR036163">
    <property type="entry name" value="HMA_dom_sf"/>
</dbReference>
<evidence type="ECO:0000259" key="2">
    <source>
        <dbReference type="PROSITE" id="PS50846"/>
    </source>
</evidence>
<reference evidence="3" key="1">
    <citation type="journal article" date="2014" name="Int. J. Syst. Evol. Microbiol.">
        <title>Complete genome of a new Firmicutes species belonging to the dominant human colonic microbiota ('Ruminococcus bicirculans') reveals two chromosomes and a selective capacity to utilize plant glucans.</title>
        <authorList>
            <consortium name="NISC Comparative Sequencing Program"/>
            <person name="Wegmann U."/>
            <person name="Louis P."/>
            <person name="Goesmann A."/>
            <person name="Henrissat B."/>
            <person name="Duncan S.H."/>
            <person name="Flint H.J."/>
        </authorList>
    </citation>
    <scope>NUCLEOTIDE SEQUENCE</scope>
    <source>
        <strain evidence="3">CGMCC 1.18437</strain>
    </source>
</reference>
<feature type="domain" description="HMA" evidence="2">
    <location>
        <begin position="6"/>
        <end position="69"/>
    </location>
</feature>
<gene>
    <name evidence="3" type="ORF">GCM10017781_31540</name>
    <name evidence="4" type="ORF">HNQ07_003224</name>
</gene>
<name>A0A7W8KGL0_9DEIO</name>
<evidence type="ECO:0000313" key="4">
    <source>
        <dbReference type="EMBL" id="MBB5377725.1"/>
    </source>
</evidence>
<dbReference type="PROSITE" id="PS01047">
    <property type="entry name" value="HMA_1"/>
    <property type="match status" value="1"/>
</dbReference>
<accession>A0A7W8KGL0</accession>
<keyword evidence="1" id="KW-0479">Metal-binding</keyword>
<dbReference type="Proteomes" id="UP000539473">
    <property type="component" value="Unassembled WGS sequence"/>
</dbReference>
<keyword evidence="6" id="KW-1185">Reference proteome</keyword>
<reference evidence="4 5" key="3">
    <citation type="submission" date="2020-08" db="EMBL/GenBank/DDBJ databases">
        <title>Genomic Encyclopedia of Type Strains, Phase IV (KMG-IV): sequencing the most valuable type-strain genomes for metagenomic binning, comparative biology and taxonomic classification.</title>
        <authorList>
            <person name="Goeker M."/>
        </authorList>
    </citation>
    <scope>NUCLEOTIDE SEQUENCE [LARGE SCALE GENOMIC DNA]</scope>
    <source>
        <strain evidence="4 5">DSM 27521</strain>
    </source>
</reference>
<dbReference type="PANTHER" id="PTHR22814:SF287">
    <property type="entry name" value="COPPER TRANSPORT PROTEIN ATX1"/>
    <property type="match status" value="1"/>
</dbReference>
<dbReference type="SUPFAM" id="SSF55008">
    <property type="entry name" value="HMA, heavy metal-associated domain"/>
    <property type="match status" value="1"/>
</dbReference>
<protein>
    <submittedName>
        <fullName evidence="4">Copper chaperone</fullName>
    </submittedName>
</protein>
<dbReference type="GO" id="GO:0046872">
    <property type="term" value="F:metal ion binding"/>
    <property type="evidence" value="ECO:0007669"/>
    <property type="project" value="UniProtKB-KW"/>
</dbReference>
<dbReference type="Gene3D" id="3.30.70.100">
    <property type="match status" value="1"/>
</dbReference>
<dbReference type="CDD" id="cd00371">
    <property type="entry name" value="HMA"/>
    <property type="match status" value="1"/>
</dbReference>
<comment type="caution">
    <text evidence="4">The sequence shown here is derived from an EMBL/GenBank/DDBJ whole genome shotgun (WGS) entry which is preliminary data.</text>
</comment>
<reference evidence="3" key="4">
    <citation type="submission" date="2024-05" db="EMBL/GenBank/DDBJ databases">
        <authorList>
            <person name="Sun Q."/>
            <person name="Zhou Y."/>
        </authorList>
    </citation>
    <scope>NUCLEOTIDE SEQUENCE</scope>
    <source>
        <strain evidence="3">CGMCC 1.18437</strain>
    </source>
</reference>
<dbReference type="EMBL" id="JACHFK010000008">
    <property type="protein sequence ID" value="MBB5377725.1"/>
    <property type="molecule type" value="Genomic_DNA"/>
</dbReference>
<dbReference type="RefSeq" id="WP_184113549.1">
    <property type="nucleotide sequence ID" value="NZ_BNAJ01000008.1"/>
</dbReference>
<evidence type="ECO:0000313" key="3">
    <source>
        <dbReference type="EMBL" id="GHF52865.1"/>
    </source>
</evidence>
<dbReference type="PROSITE" id="PS50846">
    <property type="entry name" value="HMA_2"/>
    <property type="match status" value="1"/>
</dbReference>